<accession>A0A7A9QID3</accession>
<dbReference type="InterPro" id="IPR035897">
    <property type="entry name" value="Toll_tir_struct_dom_sf"/>
</dbReference>
<reference evidence="2" key="1">
    <citation type="journal article" date="2018" name="Genome Biol.">
        <title>SKESA: strategic k-mer extension for scrupulous assemblies.</title>
        <authorList>
            <person name="Souvorov A."/>
            <person name="Agarwala R."/>
            <person name="Lipman D.J."/>
        </authorList>
    </citation>
    <scope>NUCLEOTIDE SEQUENCE</scope>
    <source>
        <strain evidence="2">M505</strain>
    </source>
</reference>
<reference evidence="2" key="2">
    <citation type="submission" date="2019-01" db="EMBL/GenBank/DDBJ databases">
        <authorList>
            <consortium name="NCBI Pathogen Detection Project"/>
        </authorList>
    </citation>
    <scope>NUCLEOTIDE SEQUENCE</scope>
    <source>
        <strain evidence="2">M505</strain>
    </source>
</reference>
<dbReference type="SUPFAM" id="SSF52200">
    <property type="entry name" value="Toll/Interleukin receptor TIR domain"/>
    <property type="match status" value="1"/>
</dbReference>
<evidence type="ECO:0000313" key="2">
    <source>
        <dbReference type="EMBL" id="HAJ2928262.1"/>
    </source>
</evidence>
<dbReference type="EMBL" id="DABHOM010000075">
    <property type="protein sequence ID" value="HAJ2928262.1"/>
    <property type="molecule type" value="Genomic_DNA"/>
</dbReference>
<feature type="non-terminal residue" evidence="2">
    <location>
        <position position="1"/>
    </location>
</feature>
<sequence>KWGDSLIEKINAALVKSKYVIAILSANSVNKEWPQKELRAVLASEISSGDVKLLTLLKKEDEEVVNLSLPLLSDKYYMVYDNNPEVVANNIKSLLQR</sequence>
<dbReference type="Gene3D" id="3.40.50.10140">
    <property type="entry name" value="Toll/interleukin-1 receptor homology (TIR) domain"/>
    <property type="match status" value="1"/>
</dbReference>
<dbReference type="AlphaFoldDB" id="A0A7A9QID3"/>
<evidence type="ECO:0000259" key="1">
    <source>
        <dbReference type="Pfam" id="PF13676"/>
    </source>
</evidence>
<dbReference type="InterPro" id="IPR000157">
    <property type="entry name" value="TIR_dom"/>
</dbReference>
<feature type="domain" description="TIR" evidence="1">
    <location>
        <begin position="3"/>
        <end position="81"/>
    </location>
</feature>
<name>A0A7A9QID3_ECOLX</name>
<organism evidence="2">
    <name type="scientific">Escherichia coli</name>
    <dbReference type="NCBI Taxonomy" id="562"/>
    <lineage>
        <taxon>Bacteria</taxon>
        <taxon>Pseudomonadati</taxon>
        <taxon>Pseudomonadota</taxon>
        <taxon>Gammaproteobacteria</taxon>
        <taxon>Enterobacterales</taxon>
        <taxon>Enterobacteriaceae</taxon>
        <taxon>Escherichia</taxon>
    </lineage>
</organism>
<protein>
    <submittedName>
        <fullName evidence="2">TIR domain-containing protein</fullName>
    </submittedName>
</protein>
<gene>
    <name evidence="2" type="ORF">HMT45_24430</name>
</gene>
<proteinExistence type="predicted"/>
<dbReference type="Pfam" id="PF13676">
    <property type="entry name" value="TIR_2"/>
    <property type="match status" value="1"/>
</dbReference>
<dbReference type="GO" id="GO:0007165">
    <property type="term" value="P:signal transduction"/>
    <property type="evidence" value="ECO:0007669"/>
    <property type="project" value="InterPro"/>
</dbReference>
<comment type="caution">
    <text evidence="2">The sequence shown here is derived from an EMBL/GenBank/DDBJ whole genome shotgun (WGS) entry which is preliminary data.</text>
</comment>